<reference evidence="3" key="1">
    <citation type="journal article" date="2019" name="Int. J. Syst. Evol. Microbiol.">
        <title>The Global Catalogue of Microorganisms (GCM) 10K type strain sequencing project: providing services to taxonomists for standard genome sequencing and annotation.</title>
        <authorList>
            <consortium name="The Broad Institute Genomics Platform"/>
            <consortium name="The Broad Institute Genome Sequencing Center for Infectious Disease"/>
            <person name="Wu L."/>
            <person name="Ma J."/>
        </authorList>
    </citation>
    <scope>NUCLEOTIDE SEQUENCE [LARGE SCALE GENOMIC DNA]</scope>
    <source>
        <strain evidence="3">KCTC 22280</strain>
    </source>
</reference>
<feature type="signal peptide" evidence="1">
    <location>
        <begin position="1"/>
        <end position="20"/>
    </location>
</feature>
<gene>
    <name evidence="2" type="ORF">GCM10007071_18670</name>
</gene>
<evidence type="ECO:0000313" key="2">
    <source>
        <dbReference type="EMBL" id="GGY71931.1"/>
    </source>
</evidence>
<dbReference type="Proteomes" id="UP000601597">
    <property type="component" value="Unassembled WGS sequence"/>
</dbReference>
<proteinExistence type="predicted"/>
<accession>A0ABQ3B2U5</accession>
<evidence type="ECO:0000256" key="1">
    <source>
        <dbReference type="SAM" id="SignalP"/>
    </source>
</evidence>
<dbReference type="RefSeq" id="WP_189575724.1">
    <property type="nucleotide sequence ID" value="NZ_BMXV01000004.1"/>
</dbReference>
<dbReference type="EMBL" id="BMXV01000004">
    <property type="protein sequence ID" value="GGY71931.1"/>
    <property type="molecule type" value="Genomic_DNA"/>
</dbReference>
<sequence>MKISKVVLGLGLVASLPAMAEPYAEWGVIGDGMSLSELAEGMEVPEASEVSIPLAPGGVFISTTGDLSRCTMHVRTKRSVEEVCDFYRSRLKAPEYERVEELELDSEPSCAIFRGGEHRQGVGVWVYRKEVPHFVKNGNTYVVVNYHVPDGTQCEH</sequence>
<name>A0ABQ3B2U5_9GAMM</name>
<organism evidence="2 3">
    <name type="scientific">Marinobacter zhanjiangensis</name>
    <dbReference type="NCBI Taxonomy" id="578215"/>
    <lineage>
        <taxon>Bacteria</taxon>
        <taxon>Pseudomonadati</taxon>
        <taxon>Pseudomonadota</taxon>
        <taxon>Gammaproteobacteria</taxon>
        <taxon>Pseudomonadales</taxon>
        <taxon>Marinobacteraceae</taxon>
        <taxon>Marinobacter</taxon>
    </lineage>
</organism>
<evidence type="ECO:0000313" key="3">
    <source>
        <dbReference type="Proteomes" id="UP000601597"/>
    </source>
</evidence>
<comment type="caution">
    <text evidence="2">The sequence shown here is derived from an EMBL/GenBank/DDBJ whole genome shotgun (WGS) entry which is preliminary data.</text>
</comment>
<keyword evidence="3" id="KW-1185">Reference proteome</keyword>
<protein>
    <submittedName>
        <fullName evidence="2">Uncharacterized protein</fullName>
    </submittedName>
</protein>
<keyword evidence="1" id="KW-0732">Signal</keyword>
<feature type="chain" id="PRO_5047439589" evidence="1">
    <location>
        <begin position="21"/>
        <end position="156"/>
    </location>
</feature>